<dbReference type="RefSeq" id="WP_044427643.1">
    <property type="nucleotide sequence ID" value="NZ_BJYZ01000017.1"/>
</dbReference>
<dbReference type="Pfam" id="PF03466">
    <property type="entry name" value="LysR_substrate"/>
    <property type="match status" value="1"/>
</dbReference>
<evidence type="ECO:0000256" key="3">
    <source>
        <dbReference type="ARBA" id="ARBA00023125"/>
    </source>
</evidence>
<dbReference type="EMBL" id="BJYZ01000017">
    <property type="protein sequence ID" value="GEO39599.1"/>
    <property type="molecule type" value="Genomic_DNA"/>
</dbReference>
<evidence type="ECO:0000259" key="5">
    <source>
        <dbReference type="PROSITE" id="PS50931"/>
    </source>
</evidence>
<sequence>MPVRHTPPPPNLDVDLLRAFATLVDTGSFTRTGELLGRTQSAVSVQIKRLEDLVGARLCDRSGRSVVPTPAGEQLLGYARRILSINDEAVGRLVMPPVRGTVRLGTAEEFASQFLADILAEFTRSFPTVTPEITVDSSAVLQSGVEAGLFDLVLVKHVPGEDPGTTIWREPLHWVAKADWVDVMEGPVPLAVSPAPCLYRRFMLAALGQMGRSWEIRCTSAAVSALQAAVVAGLGVTALARSTILPGMRVLTPDEGFPTLPDSSIALVSRFGAATPAAERLMRFILDRMAIPHMSGIRRVK</sequence>
<evidence type="ECO:0000256" key="1">
    <source>
        <dbReference type="ARBA" id="ARBA00009437"/>
    </source>
</evidence>
<dbReference type="PROSITE" id="PS50931">
    <property type="entry name" value="HTH_LYSR"/>
    <property type="match status" value="1"/>
</dbReference>
<dbReference type="GO" id="GO:0003700">
    <property type="term" value="F:DNA-binding transcription factor activity"/>
    <property type="evidence" value="ECO:0007669"/>
    <property type="project" value="InterPro"/>
</dbReference>
<evidence type="ECO:0000313" key="7">
    <source>
        <dbReference type="Proteomes" id="UP000321523"/>
    </source>
</evidence>
<dbReference type="Pfam" id="PF00126">
    <property type="entry name" value="HTH_1"/>
    <property type="match status" value="1"/>
</dbReference>
<proteinExistence type="inferred from homology"/>
<dbReference type="Gene3D" id="3.40.190.10">
    <property type="entry name" value="Periplasmic binding protein-like II"/>
    <property type="match status" value="2"/>
</dbReference>
<keyword evidence="2" id="KW-0805">Transcription regulation</keyword>
<dbReference type="InterPro" id="IPR050176">
    <property type="entry name" value="LTTR"/>
</dbReference>
<dbReference type="SUPFAM" id="SSF53850">
    <property type="entry name" value="Periplasmic binding protein-like II"/>
    <property type="match status" value="1"/>
</dbReference>
<dbReference type="FunFam" id="1.10.10.10:FF:000001">
    <property type="entry name" value="LysR family transcriptional regulator"/>
    <property type="match status" value="1"/>
</dbReference>
<accession>A0A512DSZ7</accession>
<dbReference type="InterPro" id="IPR000847">
    <property type="entry name" value="LysR_HTH_N"/>
</dbReference>
<evidence type="ECO:0000313" key="6">
    <source>
        <dbReference type="EMBL" id="GEO39599.1"/>
    </source>
</evidence>
<comment type="caution">
    <text evidence="6">The sequence shown here is derived from an EMBL/GenBank/DDBJ whole genome shotgun (WGS) entry which is preliminary data.</text>
</comment>
<dbReference type="InterPro" id="IPR036388">
    <property type="entry name" value="WH-like_DNA-bd_sf"/>
</dbReference>
<keyword evidence="4" id="KW-0804">Transcription</keyword>
<dbReference type="PANTHER" id="PTHR30579">
    <property type="entry name" value="TRANSCRIPTIONAL REGULATOR"/>
    <property type="match status" value="1"/>
</dbReference>
<dbReference type="PANTHER" id="PTHR30579:SF7">
    <property type="entry name" value="HTH-TYPE TRANSCRIPTIONAL REGULATOR LRHA-RELATED"/>
    <property type="match status" value="1"/>
</dbReference>
<evidence type="ECO:0000256" key="2">
    <source>
        <dbReference type="ARBA" id="ARBA00023015"/>
    </source>
</evidence>
<feature type="domain" description="HTH lysR-type" evidence="5">
    <location>
        <begin position="12"/>
        <end position="69"/>
    </location>
</feature>
<dbReference type="InterPro" id="IPR036390">
    <property type="entry name" value="WH_DNA-bd_sf"/>
</dbReference>
<dbReference type="GO" id="GO:0003677">
    <property type="term" value="F:DNA binding"/>
    <property type="evidence" value="ECO:0007669"/>
    <property type="project" value="UniProtKB-KW"/>
</dbReference>
<evidence type="ECO:0000256" key="4">
    <source>
        <dbReference type="ARBA" id="ARBA00023163"/>
    </source>
</evidence>
<name>A0A512DSZ7_9PROT</name>
<keyword evidence="7" id="KW-1185">Reference proteome</keyword>
<organism evidence="6 7">
    <name type="scientific">Skermanella aerolata</name>
    <dbReference type="NCBI Taxonomy" id="393310"/>
    <lineage>
        <taxon>Bacteria</taxon>
        <taxon>Pseudomonadati</taxon>
        <taxon>Pseudomonadota</taxon>
        <taxon>Alphaproteobacteria</taxon>
        <taxon>Rhodospirillales</taxon>
        <taxon>Azospirillaceae</taxon>
        <taxon>Skermanella</taxon>
    </lineage>
</organism>
<protein>
    <submittedName>
        <fullName evidence="6">LysR family transcriptional regulator</fullName>
    </submittedName>
</protein>
<keyword evidence="3" id="KW-0238">DNA-binding</keyword>
<gene>
    <name evidence="6" type="primary">cztR</name>
    <name evidence="6" type="ORF">SAE02_37470</name>
</gene>
<dbReference type="SUPFAM" id="SSF46785">
    <property type="entry name" value="Winged helix' DNA-binding domain"/>
    <property type="match status" value="1"/>
</dbReference>
<dbReference type="Gene3D" id="1.10.10.10">
    <property type="entry name" value="Winged helix-like DNA-binding domain superfamily/Winged helix DNA-binding domain"/>
    <property type="match status" value="1"/>
</dbReference>
<dbReference type="Proteomes" id="UP000321523">
    <property type="component" value="Unassembled WGS sequence"/>
</dbReference>
<dbReference type="AlphaFoldDB" id="A0A512DSZ7"/>
<reference evidence="6 7" key="1">
    <citation type="submission" date="2019-07" db="EMBL/GenBank/DDBJ databases">
        <title>Whole genome shotgun sequence of Skermanella aerolata NBRC 106429.</title>
        <authorList>
            <person name="Hosoyama A."/>
            <person name="Uohara A."/>
            <person name="Ohji S."/>
            <person name="Ichikawa N."/>
        </authorList>
    </citation>
    <scope>NUCLEOTIDE SEQUENCE [LARGE SCALE GENOMIC DNA]</scope>
    <source>
        <strain evidence="6 7">NBRC 106429</strain>
    </source>
</reference>
<dbReference type="InterPro" id="IPR005119">
    <property type="entry name" value="LysR_subst-bd"/>
</dbReference>
<comment type="similarity">
    <text evidence="1">Belongs to the LysR transcriptional regulatory family.</text>
</comment>